<dbReference type="GeneTree" id="ENSGT00970000196777"/>
<keyword evidence="3" id="KW-0675">Receptor</keyword>
<keyword evidence="9" id="KW-1185">Reference proteome</keyword>
<evidence type="ECO:0000313" key="8">
    <source>
        <dbReference type="Ensembl" id="ENSCMIP00000004839.1"/>
    </source>
</evidence>
<dbReference type="InterPro" id="IPR036179">
    <property type="entry name" value="Ig-like_dom_sf"/>
</dbReference>
<dbReference type="Gene3D" id="2.60.40.10">
    <property type="entry name" value="Immunoglobulins"/>
    <property type="match status" value="1"/>
</dbReference>
<evidence type="ECO:0000256" key="5">
    <source>
        <dbReference type="ARBA" id="ARBA00043266"/>
    </source>
</evidence>
<reference evidence="9" key="2">
    <citation type="journal article" date="2007" name="PLoS Biol.">
        <title>Survey sequencing and comparative analysis of the elephant shark (Callorhinchus milii) genome.</title>
        <authorList>
            <person name="Venkatesh B."/>
            <person name="Kirkness E.F."/>
            <person name="Loh Y.H."/>
            <person name="Halpern A.L."/>
            <person name="Lee A.P."/>
            <person name="Johnson J."/>
            <person name="Dandona N."/>
            <person name="Viswanathan L.D."/>
            <person name="Tay A."/>
            <person name="Venter J.C."/>
            <person name="Strausberg R.L."/>
            <person name="Brenner S."/>
        </authorList>
    </citation>
    <scope>NUCLEOTIDE SEQUENCE [LARGE SCALE GENOMIC DNA]</scope>
</reference>
<keyword evidence="2" id="KW-1064">Adaptive immunity</keyword>
<reference evidence="9" key="1">
    <citation type="journal article" date="2006" name="Science">
        <title>Ancient noncoding elements conserved in the human genome.</title>
        <authorList>
            <person name="Venkatesh B."/>
            <person name="Kirkness E.F."/>
            <person name="Loh Y.H."/>
            <person name="Halpern A.L."/>
            <person name="Lee A.P."/>
            <person name="Johnson J."/>
            <person name="Dandona N."/>
            <person name="Viswanathan L.D."/>
            <person name="Tay A."/>
            <person name="Venter J.C."/>
            <person name="Strausberg R.L."/>
            <person name="Brenner S."/>
        </authorList>
    </citation>
    <scope>NUCLEOTIDE SEQUENCE [LARGE SCALE GENOMIC DNA]</scope>
</reference>
<dbReference type="PANTHER" id="PTHR19367">
    <property type="entry name" value="T-CELL RECEPTOR ALPHA CHAIN V REGION"/>
    <property type="match status" value="1"/>
</dbReference>
<dbReference type="PANTHER" id="PTHR19367:SF45">
    <property type="entry name" value="IG-LIKE DOMAIN-CONTAINING PROTEIN"/>
    <property type="match status" value="1"/>
</dbReference>
<dbReference type="STRING" id="7868.ENSCMIP00000004839"/>
<accession>A0A4W3H484</accession>
<dbReference type="Pfam" id="PF07686">
    <property type="entry name" value="V-set"/>
    <property type="match status" value="1"/>
</dbReference>
<dbReference type="InterPro" id="IPR051287">
    <property type="entry name" value="TCR_variable_region"/>
</dbReference>
<evidence type="ECO:0000256" key="3">
    <source>
        <dbReference type="ARBA" id="ARBA00023170"/>
    </source>
</evidence>
<feature type="signal peptide" evidence="6">
    <location>
        <begin position="1"/>
        <end position="22"/>
    </location>
</feature>
<dbReference type="InterPro" id="IPR013783">
    <property type="entry name" value="Ig-like_fold"/>
</dbReference>
<evidence type="ECO:0000256" key="6">
    <source>
        <dbReference type="SAM" id="SignalP"/>
    </source>
</evidence>
<dbReference type="InParanoid" id="A0A4W3H484"/>
<dbReference type="InterPro" id="IPR013106">
    <property type="entry name" value="Ig_V-set"/>
</dbReference>
<feature type="chain" id="PRO_5021341353" description="Ig-like domain-containing protein" evidence="6">
    <location>
        <begin position="23"/>
        <end position="150"/>
    </location>
</feature>
<keyword evidence="4" id="KW-0393">Immunoglobulin domain</keyword>
<organism evidence="8 9">
    <name type="scientific">Callorhinchus milii</name>
    <name type="common">Ghost shark</name>
    <dbReference type="NCBI Taxonomy" id="7868"/>
    <lineage>
        <taxon>Eukaryota</taxon>
        <taxon>Metazoa</taxon>
        <taxon>Chordata</taxon>
        <taxon>Craniata</taxon>
        <taxon>Vertebrata</taxon>
        <taxon>Chondrichthyes</taxon>
        <taxon>Holocephali</taxon>
        <taxon>Chimaeriformes</taxon>
        <taxon>Callorhinchidae</taxon>
        <taxon>Callorhinchus</taxon>
    </lineage>
</organism>
<sequence>MGLEGTGLCLVLAAILIGLTQGDAVTQKVASVIGKEGGSVTMECHYDTSLSSYYLNWYREQQETQLQYVLQKYSGGYTDKADFAKKRFSIELQTSTKFSSLTISLLELSDSAVYYCWVCASVSLGRSSDCLLKSSNEAVCCPVELIPYCC</sequence>
<keyword evidence="1 6" id="KW-0732">Signal</keyword>
<protein>
    <recommendedName>
        <fullName evidence="7">Ig-like domain-containing protein</fullName>
    </recommendedName>
</protein>
<proteinExistence type="predicted"/>
<dbReference type="CDD" id="cd00099">
    <property type="entry name" value="IgV"/>
    <property type="match status" value="1"/>
</dbReference>
<keyword evidence="5" id="KW-1279">T cell receptor</keyword>
<dbReference type="GO" id="GO:0002250">
    <property type="term" value="P:adaptive immune response"/>
    <property type="evidence" value="ECO:0007669"/>
    <property type="project" value="UniProtKB-KW"/>
</dbReference>
<dbReference type="InterPro" id="IPR007110">
    <property type="entry name" value="Ig-like_dom"/>
</dbReference>
<reference evidence="8" key="5">
    <citation type="submission" date="2025-09" db="UniProtKB">
        <authorList>
            <consortium name="Ensembl"/>
        </authorList>
    </citation>
    <scope>IDENTIFICATION</scope>
</reference>
<dbReference type="Ensembl" id="ENSCMIT00000005018.1">
    <property type="protein sequence ID" value="ENSCMIP00000004839.1"/>
    <property type="gene ID" value="ENSCMIG00000002872.1"/>
</dbReference>
<dbReference type="SUPFAM" id="SSF48726">
    <property type="entry name" value="Immunoglobulin"/>
    <property type="match status" value="1"/>
</dbReference>
<evidence type="ECO:0000259" key="7">
    <source>
        <dbReference type="PROSITE" id="PS50835"/>
    </source>
</evidence>
<dbReference type="SMART" id="SM00409">
    <property type="entry name" value="IG"/>
    <property type="match status" value="1"/>
</dbReference>
<name>A0A4W3H484_CALMI</name>
<evidence type="ECO:0000256" key="4">
    <source>
        <dbReference type="ARBA" id="ARBA00023319"/>
    </source>
</evidence>
<dbReference type="Proteomes" id="UP000314986">
    <property type="component" value="Unassembled WGS sequence"/>
</dbReference>
<reference evidence="9" key="3">
    <citation type="journal article" date="2014" name="Nature">
        <title>Elephant shark genome provides unique insights into gnathostome evolution.</title>
        <authorList>
            <consortium name="International Elephant Shark Genome Sequencing Consortium"/>
            <person name="Venkatesh B."/>
            <person name="Lee A.P."/>
            <person name="Ravi V."/>
            <person name="Maurya A.K."/>
            <person name="Lian M.M."/>
            <person name="Swann J.B."/>
            <person name="Ohta Y."/>
            <person name="Flajnik M.F."/>
            <person name="Sutoh Y."/>
            <person name="Kasahara M."/>
            <person name="Hoon S."/>
            <person name="Gangu V."/>
            <person name="Roy S.W."/>
            <person name="Irimia M."/>
            <person name="Korzh V."/>
            <person name="Kondrychyn I."/>
            <person name="Lim Z.W."/>
            <person name="Tay B.H."/>
            <person name="Tohari S."/>
            <person name="Kong K.W."/>
            <person name="Ho S."/>
            <person name="Lorente-Galdos B."/>
            <person name="Quilez J."/>
            <person name="Marques-Bonet T."/>
            <person name="Raney B.J."/>
            <person name="Ingham P.W."/>
            <person name="Tay A."/>
            <person name="Hillier L.W."/>
            <person name="Minx P."/>
            <person name="Boehm T."/>
            <person name="Wilson R.K."/>
            <person name="Brenner S."/>
            <person name="Warren W.C."/>
        </authorList>
    </citation>
    <scope>NUCLEOTIDE SEQUENCE [LARGE SCALE GENOMIC DNA]</scope>
</reference>
<keyword evidence="5" id="KW-0391">Immunity</keyword>
<dbReference type="OMA" id="CTFREST"/>
<dbReference type="GO" id="GO:0042101">
    <property type="term" value="C:T cell receptor complex"/>
    <property type="evidence" value="ECO:0007669"/>
    <property type="project" value="UniProtKB-KW"/>
</dbReference>
<feature type="domain" description="Ig-like" evidence="7">
    <location>
        <begin position="23"/>
        <end position="116"/>
    </location>
</feature>
<dbReference type="SMART" id="SM00406">
    <property type="entry name" value="IGv"/>
    <property type="match status" value="1"/>
</dbReference>
<dbReference type="PROSITE" id="PS50835">
    <property type="entry name" value="IG_LIKE"/>
    <property type="match status" value="1"/>
</dbReference>
<dbReference type="AlphaFoldDB" id="A0A4W3H484"/>
<evidence type="ECO:0000256" key="1">
    <source>
        <dbReference type="ARBA" id="ARBA00022729"/>
    </source>
</evidence>
<evidence type="ECO:0000256" key="2">
    <source>
        <dbReference type="ARBA" id="ARBA00023130"/>
    </source>
</evidence>
<evidence type="ECO:0000313" key="9">
    <source>
        <dbReference type="Proteomes" id="UP000314986"/>
    </source>
</evidence>
<reference evidence="8" key="4">
    <citation type="submission" date="2025-08" db="UniProtKB">
        <authorList>
            <consortium name="Ensembl"/>
        </authorList>
    </citation>
    <scope>IDENTIFICATION</scope>
</reference>
<dbReference type="InterPro" id="IPR003599">
    <property type="entry name" value="Ig_sub"/>
</dbReference>